<feature type="domain" description="Zinc finger C2H2 LYAR-type" evidence="9">
    <location>
        <begin position="32"/>
        <end position="59"/>
    </location>
</feature>
<keyword evidence="12" id="KW-1185">Reference proteome</keyword>
<keyword evidence="7" id="KW-0539">Nucleus</keyword>
<gene>
    <name evidence="11" type="ORF">PACLA_8A043777</name>
</gene>
<reference evidence="11" key="1">
    <citation type="submission" date="2020-04" db="EMBL/GenBank/DDBJ databases">
        <authorList>
            <person name="Alioto T."/>
            <person name="Alioto T."/>
            <person name="Gomez Garrido J."/>
        </authorList>
    </citation>
    <scope>NUCLEOTIDE SEQUENCE</scope>
    <source>
        <strain evidence="11">A484AB</strain>
    </source>
</reference>
<dbReference type="InterPro" id="IPR014898">
    <property type="entry name" value="Znf_C2H2_LYAR"/>
</dbReference>
<dbReference type="Gene3D" id="3.30.1490.490">
    <property type="match status" value="1"/>
</dbReference>
<feature type="compositionally biased region" description="Basic and acidic residues" evidence="8">
    <location>
        <begin position="285"/>
        <end position="294"/>
    </location>
</feature>
<keyword evidence="6" id="KW-0175">Coiled coil</keyword>
<evidence type="ECO:0000256" key="8">
    <source>
        <dbReference type="SAM" id="MobiDB-lite"/>
    </source>
</evidence>
<feature type="compositionally biased region" description="Basic and acidic residues" evidence="8">
    <location>
        <begin position="268"/>
        <end position="278"/>
    </location>
</feature>
<keyword evidence="5" id="KW-0862">Zinc</keyword>
<evidence type="ECO:0000259" key="10">
    <source>
        <dbReference type="Pfam" id="PF25879"/>
    </source>
</evidence>
<dbReference type="FunFam" id="1.10.10.2100:FF:000002">
    <property type="entry name" value="cell growth-regulating nucleolar protein-like"/>
    <property type="match status" value="1"/>
</dbReference>
<evidence type="ECO:0000256" key="2">
    <source>
        <dbReference type="ARBA" id="ARBA00022723"/>
    </source>
</evidence>
<feature type="domain" description="Cell growth-regulating nucleolar protein-like winged helix" evidence="10">
    <location>
        <begin position="333"/>
        <end position="405"/>
    </location>
</feature>
<comment type="caution">
    <text evidence="11">The sequence shown here is derived from an EMBL/GenBank/DDBJ whole genome shotgun (WGS) entry which is preliminary data.</text>
</comment>
<protein>
    <submittedName>
        <fullName evidence="11">Uncharacterized protein</fullName>
    </submittedName>
</protein>
<evidence type="ECO:0000256" key="6">
    <source>
        <dbReference type="ARBA" id="ARBA00023054"/>
    </source>
</evidence>
<keyword evidence="2" id="KW-0479">Metal-binding</keyword>
<dbReference type="AlphaFoldDB" id="A0A7D9IKM5"/>
<sequence length="406" mass="47217">MVNFICDACGQTIKKQKVEKHYQTECRRCSVLSCIDCGKDFPGDSYASHTSCISEAEKYQGKLYKGKDKANKGERKQQEWLEQVRNASGDSSNQDPRVRKLMAKITSYNNVPRKEAKFKKFCENSINIRDQALLEKLWQTFSGARNQNVSKDESNDEQNSSKNVPEENIETACGGENGISESSESKTVEMKNQEEEKEVETSQKSHKESKRERRKRRKMEAELVRQVDGTEEEILERKNKSKRKMEEQQQDGNEGETVGKNKKKKKRKYDEIVEREPNEAEENESEKGQNDELGKKKRKLKNLENMEPNMLSQDCQQEQNETGHNEETVETQEKFRWEAVIKKVLKSAPDNEMAVKKLRKKVVNEFLTHGGDPRSRTEQELRALFEKKLHKNPKVKVHKEKAKYCK</sequence>
<evidence type="ECO:0000256" key="4">
    <source>
        <dbReference type="ARBA" id="ARBA00022771"/>
    </source>
</evidence>
<dbReference type="GO" id="GO:0008270">
    <property type="term" value="F:zinc ion binding"/>
    <property type="evidence" value="ECO:0007669"/>
    <property type="project" value="UniProtKB-KW"/>
</dbReference>
<feature type="region of interest" description="Disordered" evidence="8">
    <location>
        <begin position="147"/>
        <end position="308"/>
    </location>
</feature>
<dbReference type="Proteomes" id="UP001152795">
    <property type="component" value="Unassembled WGS sequence"/>
</dbReference>
<evidence type="ECO:0000256" key="3">
    <source>
        <dbReference type="ARBA" id="ARBA00022737"/>
    </source>
</evidence>
<keyword evidence="4" id="KW-0863">Zinc-finger</keyword>
<accession>A0A7D9IKM5</accession>
<dbReference type="Pfam" id="PF08790">
    <property type="entry name" value="zf-LYAR"/>
    <property type="match status" value="1"/>
</dbReference>
<dbReference type="SUPFAM" id="SSF57667">
    <property type="entry name" value="beta-beta-alpha zinc fingers"/>
    <property type="match status" value="2"/>
</dbReference>
<dbReference type="GO" id="GO:0005730">
    <property type="term" value="C:nucleolus"/>
    <property type="evidence" value="ECO:0007669"/>
    <property type="project" value="TreeGrafter"/>
</dbReference>
<comment type="subcellular location">
    <subcellularLocation>
        <location evidence="1">Nucleus</location>
    </subcellularLocation>
</comment>
<proteinExistence type="predicted"/>
<dbReference type="OrthoDB" id="21474at2759"/>
<dbReference type="PANTHER" id="PTHR13100:SF10">
    <property type="entry name" value="CELL GROWTH-REGULATING NUCLEOLAR PROTEIN"/>
    <property type="match status" value="1"/>
</dbReference>
<dbReference type="FunFam" id="3.30.1490.490:FF:000001">
    <property type="entry name" value="cell growth-regulating nucleolar protein-like"/>
    <property type="match status" value="1"/>
</dbReference>
<evidence type="ECO:0000313" key="12">
    <source>
        <dbReference type="Proteomes" id="UP001152795"/>
    </source>
</evidence>
<feature type="compositionally biased region" description="Basic and acidic residues" evidence="8">
    <location>
        <begin position="183"/>
        <end position="211"/>
    </location>
</feature>
<name>A0A7D9IKM5_PARCT</name>
<dbReference type="Pfam" id="PF25879">
    <property type="entry name" value="WHD_LYAR"/>
    <property type="match status" value="1"/>
</dbReference>
<dbReference type="GO" id="GO:0003677">
    <property type="term" value="F:DNA binding"/>
    <property type="evidence" value="ECO:0007669"/>
    <property type="project" value="InterPro"/>
</dbReference>
<dbReference type="GO" id="GO:0000122">
    <property type="term" value="P:negative regulation of transcription by RNA polymerase II"/>
    <property type="evidence" value="ECO:0007669"/>
    <property type="project" value="TreeGrafter"/>
</dbReference>
<dbReference type="PANTHER" id="PTHR13100">
    <property type="entry name" value="CELL GROWTH-REGULATING NUCLEOLAR PROTEIN LYAR"/>
    <property type="match status" value="1"/>
</dbReference>
<evidence type="ECO:0000259" key="9">
    <source>
        <dbReference type="Pfam" id="PF08790"/>
    </source>
</evidence>
<dbReference type="InterPro" id="IPR058719">
    <property type="entry name" value="WHD_LYAR"/>
</dbReference>
<evidence type="ECO:0000256" key="7">
    <source>
        <dbReference type="ARBA" id="ARBA00023242"/>
    </source>
</evidence>
<evidence type="ECO:0000256" key="5">
    <source>
        <dbReference type="ARBA" id="ARBA00022833"/>
    </source>
</evidence>
<dbReference type="EMBL" id="CACRXK020006643">
    <property type="protein sequence ID" value="CAB4009986.1"/>
    <property type="molecule type" value="Genomic_DNA"/>
</dbReference>
<dbReference type="GO" id="GO:0006364">
    <property type="term" value="P:rRNA processing"/>
    <property type="evidence" value="ECO:0007669"/>
    <property type="project" value="TreeGrafter"/>
</dbReference>
<evidence type="ECO:0000313" key="11">
    <source>
        <dbReference type="EMBL" id="CAB4009986.1"/>
    </source>
</evidence>
<dbReference type="InterPro" id="IPR039999">
    <property type="entry name" value="LYAR"/>
</dbReference>
<keyword evidence="3" id="KW-0677">Repeat</keyword>
<dbReference type="PROSITE" id="PS51804">
    <property type="entry name" value="ZF_C2HC_LYAR"/>
    <property type="match status" value="2"/>
</dbReference>
<dbReference type="Gene3D" id="1.10.10.2100">
    <property type="match status" value="1"/>
</dbReference>
<evidence type="ECO:0000256" key="1">
    <source>
        <dbReference type="ARBA" id="ARBA00004123"/>
    </source>
</evidence>
<dbReference type="InterPro" id="IPR036236">
    <property type="entry name" value="Znf_C2H2_sf"/>
</dbReference>
<organism evidence="11 12">
    <name type="scientific">Paramuricea clavata</name>
    <name type="common">Red gorgonian</name>
    <name type="synonym">Violescent sea-whip</name>
    <dbReference type="NCBI Taxonomy" id="317549"/>
    <lineage>
        <taxon>Eukaryota</taxon>
        <taxon>Metazoa</taxon>
        <taxon>Cnidaria</taxon>
        <taxon>Anthozoa</taxon>
        <taxon>Octocorallia</taxon>
        <taxon>Malacalcyonacea</taxon>
        <taxon>Plexauridae</taxon>
        <taxon>Paramuricea</taxon>
    </lineage>
</organism>